<comment type="caution">
    <text evidence="3">The sequence shown here is derived from an EMBL/GenBank/DDBJ whole genome shotgun (WGS) entry which is preliminary data.</text>
</comment>
<reference evidence="3" key="1">
    <citation type="submission" date="2021-02" db="EMBL/GenBank/DDBJ databases">
        <authorList>
            <person name="Palmer J.M."/>
        </authorList>
    </citation>
    <scope>NUCLEOTIDE SEQUENCE</scope>
    <source>
        <strain evidence="3">SCRP734</strain>
    </source>
</reference>
<dbReference type="Pfam" id="PF13343">
    <property type="entry name" value="SBP_bac_6"/>
    <property type="match status" value="1"/>
</dbReference>
<dbReference type="AlphaFoldDB" id="A0A8T1V291"/>
<gene>
    <name evidence="3" type="ORF">PHYPSEUDO_001467</name>
</gene>
<organism evidence="3 4">
    <name type="scientific">Phytophthora pseudosyringae</name>
    <dbReference type="NCBI Taxonomy" id="221518"/>
    <lineage>
        <taxon>Eukaryota</taxon>
        <taxon>Sar</taxon>
        <taxon>Stramenopiles</taxon>
        <taxon>Oomycota</taxon>
        <taxon>Peronosporomycetes</taxon>
        <taxon>Peronosporales</taxon>
        <taxon>Peronosporaceae</taxon>
        <taxon>Phytophthora</taxon>
    </lineage>
</organism>
<evidence type="ECO:0000256" key="2">
    <source>
        <dbReference type="SAM" id="SignalP"/>
    </source>
</evidence>
<evidence type="ECO:0000313" key="4">
    <source>
        <dbReference type="Proteomes" id="UP000694044"/>
    </source>
</evidence>
<keyword evidence="4" id="KW-1185">Reference proteome</keyword>
<accession>A0A8T1V291</accession>
<sequence length="358" mass="39425">MKLFAPIATAIALLAASAVAVEEETKTLEELYADAIAEGGKLVMYHGGDFATQQDSLKEKFEDAFPEINFTMIVDYSKYHDVRIDNQLETDTLVPDITALQTVQDFPRWAKAGDLLEYKPANFSKIYDSLKDESGAWFAYGVNSFSYIYDSSNLGGLDAPTSPADLVDSKWAGKIASSYPNDDDAVLFVYHLYVKQFGWEWAAAMANQSISFNRGSHVANNLVTAQDKLIGVGTYAGVSPIVYVGGGNGTEYLTWGQRLAILSKAKNPAAAKLFLNWILSTDVQESVVMETVRTDIAPSGSSHPWEIPEANLDEFPKFMADRETVEEWRQKFTLYFGEVQGEPTPGYLGVHPVSEASS</sequence>
<dbReference type="OrthoDB" id="124329at2759"/>
<name>A0A8T1V291_9STRA</name>
<dbReference type="PANTHER" id="PTHR30006">
    <property type="entry name" value="THIAMINE-BINDING PERIPLASMIC PROTEIN-RELATED"/>
    <property type="match status" value="1"/>
</dbReference>
<keyword evidence="1 2" id="KW-0732">Signal</keyword>
<dbReference type="EMBL" id="JAGDFM010001203">
    <property type="protein sequence ID" value="KAG7375407.1"/>
    <property type="molecule type" value="Genomic_DNA"/>
</dbReference>
<feature type="chain" id="PRO_5035773988" evidence="2">
    <location>
        <begin position="21"/>
        <end position="358"/>
    </location>
</feature>
<dbReference type="Proteomes" id="UP000694044">
    <property type="component" value="Unassembled WGS sequence"/>
</dbReference>
<dbReference type="PANTHER" id="PTHR30006:SF2">
    <property type="entry name" value="ABC TRANSPORTER SUBSTRATE-BINDING PROTEIN"/>
    <property type="match status" value="1"/>
</dbReference>
<evidence type="ECO:0000256" key="1">
    <source>
        <dbReference type="ARBA" id="ARBA00022729"/>
    </source>
</evidence>
<evidence type="ECO:0000313" key="3">
    <source>
        <dbReference type="EMBL" id="KAG7375407.1"/>
    </source>
</evidence>
<protein>
    <submittedName>
        <fullName evidence="3">Uncharacterized protein</fullName>
    </submittedName>
</protein>
<feature type="signal peptide" evidence="2">
    <location>
        <begin position="1"/>
        <end position="20"/>
    </location>
</feature>
<proteinExistence type="predicted"/>